<name>A0A1M6H7X5_9FLAO</name>
<evidence type="ECO:0000313" key="8">
    <source>
        <dbReference type="Proteomes" id="UP000184488"/>
    </source>
</evidence>
<sequence length="147" mass="16444">MKLNDPLKKIFVEIVCLLYILLFVYAAVSKLLDFENFQVQIGQSPLLSAFAGWVAWGVPVFELLIVSLLVVPKSRLLGLIASFTLMVMFTVYIVIILNFSSFVPCSCGGILEKMGWTEHLVFNLVFVLLAVTAILIFTKQNPKTDLL</sequence>
<evidence type="ECO:0000259" key="6">
    <source>
        <dbReference type="Pfam" id="PF07291"/>
    </source>
</evidence>
<keyword evidence="4 5" id="KW-0472">Membrane</keyword>
<dbReference type="OrthoDB" id="673785at2"/>
<comment type="subcellular location">
    <subcellularLocation>
        <location evidence="1">Membrane</location>
        <topology evidence="1">Multi-pass membrane protein</topology>
    </subcellularLocation>
</comment>
<evidence type="ECO:0000256" key="5">
    <source>
        <dbReference type="SAM" id="Phobius"/>
    </source>
</evidence>
<evidence type="ECO:0000256" key="1">
    <source>
        <dbReference type="ARBA" id="ARBA00004141"/>
    </source>
</evidence>
<gene>
    <name evidence="7" type="ORF">SAMN05444363_2911</name>
</gene>
<dbReference type="STRING" id="415425.SAMN05444363_2911"/>
<keyword evidence="3 5" id="KW-1133">Transmembrane helix</keyword>
<evidence type="ECO:0000313" key="7">
    <source>
        <dbReference type="EMBL" id="SHJ18239.1"/>
    </source>
</evidence>
<evidence type="ECO:0000256" key="4">
    <source>
        <dbReference type="ARBA" id="ARBA00023136"/>
    </source>
</evidence>
<dbReference type="EMBL" id="FQZI01000007">
    <property type="protein sequence ID" value="SHJ18239.1"/>
    <property type="molecule type" value="Genomic_DNA"/>
</dbReference>
<dbReference type="RefSeq" id="WP_084127268.1">
    <property type="nucleotide sequence ID" value="NZ_FQZI01000007.1"/>
</dbReference>
<organism evidence="7 8">
    <name type="scientific">Flavobacterium terrae</name>
    <dbReference type="NCBI Taxonomy" id="415425"/>
    <lineage>
        <taxon>Bacteria</taxon>
        <taxon>Pseudomonadati</taxon>
        <taxon>Bacteroidota</taxon>
        <taxon>Flavobacteriia</taxon>
        <taxon>Flavobacteriales</taxon>
        <taxon>Flavobacteriaceae</taxon>
        <taxon>Flavobacterium</taxon>
    </lineage>
</organism>
<dbReference type="InterPro" id="IPR009908">
    <property type="entry name" value="Methylamine_util_MauE"/>
</dbReference>
<dbReference type="UniPathway" id="UPA00895"/>
<keyword evidence="2 5" id="KW-0812">Transmembrane</keyword>
<evidence type="ECO:0000256" key="3">
    <source>
        <dbReference type="ARBA" id="ARBA00022989"/>
    </source>
</evidence>
<feature type="domain" description="Methylamine utilisation protein MauE" evidence="6">
    <location>
        <begin position="9"/>
        <end position="135"/>
    </location>
</feature>
<keyword evidence="8" id="KW-1185">Reference proteome</keyword>
<reference evidence="8" key="1">
    <citation type="submission" date="2016-11" db="EMBL/GenBank/DDBJ databases">
        <authorList>
            <person name="Varghese N."/>
            <person name="Submissions S."/>
        </authorList>
    </citation>
    <scope>NUCLEOTIDE SEQUENCE [LARGE SCALE GENOMIC DNA]</scope>
    <source>
        <strain evidence="8">DSM 18829</strain>
    </source>
</reference>
<proteinExistence type="predicted"/>
<accession>A0A1M6H7X5</accession>
<feature type="transmembrane region" description="Helical" evidence="5">
    <location>
        <begin position="77"/>
        <end position="100"/>
    </location>
</feature>
<feature type="transmembrane region" description="Helical" evidence="5">
    <location>
        <begin position="10"/>
        <end position="28"/>
    </location>
</feature>
<dbReference type="GO" id="GO:0030416">
    <property type="term" value="P:methylamine metabolic process"/>
    <property type="evidence" value="ECO:0007669"/>
    <property type="project" value="InterPro"/>
</dbReference>
<protein>
    <submittedName>
        <fullName evidence="7">Methylamine utilisation protein MauE</fullName>
    </submittedName>
</protein>
<dbReference type="Proteomes" id="UP000184488">
    <property type="component" value="Unassembled WGS sequence"/>
</dbReference>
<dbReference type="AlphaFoldDB" id="A0A1M6H7X5"/>
<dbReference type="GO" id="GO:0016020">
    <property type="term" value="C:membrane"/>
    <property type="evidence" value="ECO:0007669"/>
    <property type="project" value="UniProtKB-SubCell"/>
</dbReference>
<feature type="transmembrane region" description="Helical" evidence="5">
    <location>
        <begin position="120"/>
        <end position="138"/>
    </location>
</feature>
<dbReference type="Pfam" id="PF07291">
    <property type="entry name" value="MauE"/>
    <property type="match status" value="1"/>
</dbReference>
<evidence type="ECO:0000256" key="2">
    <source>
        <dbReference type="ARBA" id="ARBA00022692"/>
    </source>
</evidence>
<feature type="transmembrane region" description="Helical" evidence="5">
    <location>
        <begin position="48"/>
        <end position="70"/>
    </location>
</feature>